<dbReference type="EMBL" id="JAINUF010000001">
    <property type="protein sequence ID" value="KAJ8379980.1"/>
    <property type="molecule type" value="Genomic_DNA"/>
</dbReference>
<evidence type="ECO:0000313" key="1">
    <source>
        <dbReference type="EMBL" id="KAJ8379980.1"/>
    </source>
</evidence>
<reference evidence="1" key="1">
    <citation type="journal article" date="2023" name="Science">
        <title>Genome structures resolve the early diversification of teleost fishes.</title>
        <authorList>
            <person name="Parey E."/>
            <person name="Louis A."/>
            <person name="Montfort J."/>
            <person name="Bouchez O."/>
            <person name="Roques C."/>
            <person name="Iampietro C."/>
            <person name="Lluch J."/>
            <person name="Castinel A."/>
            <person name="Donnadieu C."/>
            <person name="Desvignes T."/>
            <person name="Floi Bucao C."/>
            <person name="Jouanno E."/>
            <person name="Wen M."/>
            <person name="Mejri S."/>
            <person name="Dirks R."/>
            <person name="Jansen H."/>
            <person name="Henkel C."/>
            <person name="Chen W.J."/>
            <person name="Zahm M."/>
            <person name="Cabau C."/>
            <person name="Klopp C."/>
            <person name="Thompson A.W."/>
            <person name="Robinson-Rechavi M."/>
            <person name="Braasch I."/>
            <person name="Lecointre G."/>
            <person name="Bobe J."/>
            <person name="Postlethwait J.H."/>
            <person name="Berthelot C."/>
            <person name="Roest Crollius H."/>
            <person name="Guiguen Y."/>
        </authorList>
    </citation>
    <scope>NUCLEOTIDE SEQUENCE</scope>
    <source>
        <strain evidence="1">WJC10195</strain>
    </source>
</reference>
<gene>
    <name evidence="1" type="ORF">SKAU_G00007580</name>
</gene>
<dbReference type="Proteomes" id="UP001152622">
    <property type="component" value="Chromosome 1"/>
</dbReference>
<organism evidence="1 2">
    <name type="scientific">Synaphobranchus kaupii</name>
    <name type="common">Kaup's arrowtooth eel</name>
    <dbReference type="NCBI Taxonomy" id="118154"/>
    <lineage>
        <taxon>Eukaryota</taxon>
        <taxon>Metazoa</taxon>
        <taxon>Chordata</taxon>
        <taxon>Craniata</taxon>
        <taxon>Vertebrata</taxon>
        <taxon>Euteleostomi</taxon>
        <taxon>Actinopterygii</taxon>
        <taxon>Neopterygii</taxon>
        <taxon>Teleostei</taxon>
        <taxon>Anguilliformes</taxon>
        <taxon>Synaphobranchidae</taxon>
        <taxon>Synaphobranchus</taxon>
    </lineage>
</organism>
<accession>A0A9Q1JCM4</accession>
<dbReference type="AlphaFoldDB" id="A0A9Q1JCM4"/>
<keyword evidence="2" id="KW-1185">Reference proteome</keyword>
<name>A0A9Q1JCM4_SYNKA</name>
<comment type="caution">
    <text evidence="1">The sequence shown here is derived from an EMBL/GenBank/DDBJ whole genome shotgun (WGS) entry which is preliminary data.</text>
</comment>
<sequence>MLDGEAPLSTAEAKDLINAEVKRKWQNEWDGESNGQHLYAVQRIVGKGRSTDTESPVGAHPYLILRSASFTGLDSTSTCQKLNTAVQSPWVFLPRSGACLIFRIVVMFWL</sequence>
<evidence type="ECO:0000313" key="2">
    <source>
        <dbReference type="Proteomes" id="UP001152622"/>
    </source>
</evidence>
<proteinExistence type="predicted"/>
<protein>
    <submittedName>
        <fullName evidence="1">Uncharacterized protein</fullName>
    </submittedName>
</protein>